<dbReference type="SUPFAM" id="SSF53850">
    <property type="entry name" value="Periplasmic binding protein-like II"/>
    <property type="match status" value="1"/>
</dbReference>
<proteinExistence type="predicted"/>
<feature type="signal peptide" evidence="1">
    <location>
        <begin position="1"/>
        <end position="34"/>
    </location>
</feature>
<dbReference type="RefSeq" id="WP_114044526.1">
    <property type="nucleotide sequence ID" value="NZ_CP025198.1"/>
</dbReference>
<dbReference type="PROSITE" id="PS51257">
    <property type="entry name" value="PROKAR_LIPOPROTEIN"/>
    <property type="match status" value="1"/>
</dbReference>
<organism evidence="2 3">
    <name type="scientific">Acidipropionibacterium virtanenii</name>
    <dbReference type="NCBI Taxonomy" id="2057246"/>
    <lineage>
        <taxon>Bacteria</taxon>
        <taxon>Bacillati</taxon>
        <taxon>Actinomycetota</taxon>
        <taxon>Actinomycetes</taxon>
        <taxon>Propionibacteriales</taxon>
        <taxon>Propionibacteriaceae</taxon>
        <taxon>Acidipropionibacterium</taxon>
    </lineage>
</organism>
<protein>
    <recommendedName>
        <fullName evidence="4">Arabinose-binding protein</fullName>
    </recommendedName>
</protein>
<accession>A0A344UTD7</accession>
<evidence type="ECO:0000313" key="3">
    <source>
        <dbReference type="Proteomes" id="UP000251995"/>
    </source>
</evidence>
<dbReference type="InterPro" id="IPR006311">
    <property type="entry name" value="TAT_signal"/>
</dbReference>
<keyword evidence="1" id="KW-0732">Signal</keyword>
<dbReference type="PROSITE" id="PS51318">
    <property type="entry name" value="TAT"/>
    <property type="match status" value="1"/>
</dbReference>
<dbReference type="InterPro" id="IPR006059">
    <property type="entry name" value="SBP"/>
</dbReference>
<dbReference type="EMBL" id="CP025198">
    <property type="protein sequence ID" value="AXE38535.1"/>
    <property type="molecule type" value="Genomic_DNA"/>
</dbReference>
<dbReference type="AlphaFoldDB" id="A0A344UTD7"/>
<gene>
    <name evidence="2" type="ORF">JS278_01360</name>
</gene>
<evidence type="ECO:0008006" key="4">
    <source>
        <dbReference type="Google" id="ProtNLM"/>
    </source>
</evidence>
<dbReference type="Pfam" id="PF01547">
    <property type="entry name" value="SBP_bac_1"/>
    <property type="match status" value="1"/>
</dbReference>
<feature type="chain" id="PRO_5039471402" description="Arabinose-binding protein" evidence="1">
    <location>
        <begin position="35"/>
        <end position="445"/>
    </location>
</feature>
<dbReference type="PANTHER" id="PTHR43649:SF14">
    <property type="entry name" value="BLR3389 PROTEIN"/>
    <property type="match status" value="1"/>
</dbReference>
<evidence type="ECO:0000313" key="2">
    <source>
        <dbReference type="EMBL" id="AXE38535.1"/>
    </source>
</evidence>
<dbReference type="Gene3D" id="3.40.190.10">
    <property type="entry name" value="Periplasmic binding protein-like II"/>
    <property type="match status" value="1"/>
</dbReference>
<reference evidence="2 3" key="1">
    <citation type="submission" date="2017-12" db="EMBL/GenBank/DDBJ databases">
        <title>The whole genome sequence of the Acidipropionibacterium virtanenii sp. nov. type strain JS278.</title>
        <authorList>
            <person name="Laine P."/>
            <person name="Deptula P."/>
            <person name="Varmanen P."/>
            <person name="Auvinen P."/>
        </authorList>
    </citation>
    <scope>NUCLEOTIDE SEQUENCE [LARGE SCALE GENOMIC DNA]</scope>
    <source>
        <strain evidence="2 3">JS278</strain>
    </source>
</reference>
<dbReference type="InterPro" id="IPR050490">
    <property type="entry name" value="Bact_solute-bd_prot1"/>
</dbReference>
<dbReference type="Proteomes" id="UP000251995">
    <property type="component" value="Chromosome"/>
</dbReference>
<dbReference type="KEGG" id="acij:JS278_01360"/>
<dbReference type="OrthoDB" id="4393730at2"/>
<evidence type="ECO:0000256" key="1">
    <source>
        <dbReference type="SAM" id="SignalP"/>
    </source>
</evidence>
<sequence>MHYTGRAMTRRGFLGGGMAVAATALAGCSSPVAAGLFGSELDPSTLVYWNLFGGGDGTRMQAMEAGYRKAHGPGSLQATTFTWGNPYYTKVTLATVGNKPPDVAVSHLTRAKPLRAGGIIEDITDADLASVGLSASDFATKPWKAQITGGHTIAIPLDTHPFVMFFNSEVCGKAGLLDADGNLKEIRGLTDFEAALRAISKVTGGTAITVANAGGEVATPWRLFWTLYNQRKGATPFISGGGTELTVNEDLFIDTVARMQNWVRQGWLNKGLDYSTAQNYMFTGKAGMYLQGEWEITTAQSINGLKFGMARIPTVYDRPAAQADSHCFIIPRKKRTDEQRHRVMLFIKKMLEQSMTWAEGGHIPAYQPIATSKAYRSLRPQANYSSAADAAVYDDPTWYGGSGSTFENIVGAQLGLAQQLSATPQAAMNVIKQQLRVYLDTESPL</sequence>
<keyword evidence="3" id="KW-1185">Reference proteome</keyword>
<dbReference type="PANTHER" id="PTHR43649">
    <property type="entry name" value="ARABINOSE-BINDING PROTEIN-RELATED"/>
    <property type="match status" value="1"/>
</dbReference>
<name>A0A344UTD7_9ACTN</name>